<name>A0A814G6U3_ADIRI</name>
<dbReference type="PANTHER" id="PTHR24111:SF0">
    <property type="entry name" value="LEUCINE-RICH REPEAT-CONTAINING PROTEIN"/>
    <property type="match status" value="1"/>
</dbReference>
<sequence>MPLNELPIELVQRIMDHMSGEDLILSLYNVCKRLNDIINVYPRYQTLTSLNFSRKNLDAQKFQQLAKFLETNSTITSMSFMHNRIGSEGAKYLATILEKNTAITELYFSHENIGEDGAKHLANVLKTNTTLTNLTLESDNIGSKGAYSLAQALRINRTLTDLNLERNRIGNTGARHFARALNQNTGSDILIIMPSHINTQYSSDEIELINRVHARFPNNEPTRFLFFYTNQSPYSNFYPSKITENGIEFHSTEQYMMYHKAKLFKDEEIADAILHAATPGKCRGLGRRVKNFEADIWWNNRTRIVSEGNYLKFTQNATLKDLLLNQQDTPFVEASPSDAIWGVGLAENDPLIQQRSTWKGLNLMGYLLTDIVHRLRDTITKDDAQD</sequence>
<dbReference type="Pfam" id="PF00646">
    <property type="entry name" value="F-box"/>
    <property type="match status" value="1"/>
</dbReference>
<dbReference type="PROSITE" id="PS50181">
    <property type="entry name" value="FBOX"/>
    <property type="match status" value="1"/>
</dbReference>
<dbReference type="Pfam" id="PF13516">
    <property type="entry name" value="LRR_6"/>
    <property type="match status" value="2"/>
</dbReference>
<dbReference type="InterPro" id="IPR001810">
    <property type="entry name" value="F-box_dom"/>
</dbReference>
<keyword evidence="1" id="KW-0677">Repeat</keyword>
<protein>
    <recommendedName>
        <fullName evidence="2">F-box domain-containing protein</fullName>
    </recommendedName>
</protein>
<feature type="domain" description="F-box" evidence="2">
    <location>
        <begin position="1"/>
        <end position="47"/>
    </location>
</feature>
<dbReference type="Pfam" id="PF08719">
    <property type="entry name" value="NADAR"/>
    <property type="match status" value="1"/>
</dbReference>
<dbReference type="Gene3D" id="3.80.10.10">
    <property type="entry name" value="Ribonuclease Inhibitor"/>
    <property type="match status" value="2"/>
</dbReference>
<dbReference type="Gene3D" id="1.10.357.40">
    <property type="entry name" value="YbiA-like"/>
    <property type="match status" value="1"/>
</dbReference>
<dbReference type="InterPro" id="IPR032675">
    <property type="entry name" value="LRR_dom_sf"/>
</dbReference>
<dbReference type="AlphaFoldDB" id="A0A814G6U3"/>
<dbReference type="SUPFAM" id="SSF52047">
    <property type="entry name" value="RNI-like"/>
    <property type="match status" value="1"/>
</dbReference>
<proteinExistence type="predicted"/>
<dbReference type="CDD" id="cd09917">
    <property type="entry name" value="F-box_SF"/>
    <property type="match status" value="1"/>
</dbReference>
<evidence type="ECO:0000313" key="3">
    <source>
        <dbReference type="EMBL" id="CAF0990781.1"/>
    </source>
</evidence>
<dbReference type="InterPro" id="IPR052201">
    <property type="entry name" value="LRR-containing_regulator"/>
</dbReference>
<dbReference type="CDD" id="cd15457">
    <property type="entry name" value="NADAR"/>
    <property type="match status" value="1"/>
</dbReference>
<dbReference type="SUPFAM" id="SSF81383">
    <property type="entry name" value="F-box domain"/>
    <property type="match status" value="1"/>
</dbReference>
<organism evidence="3 4">
    <name type="scientific">Adineta ricciae</name>
    <name type="common">Rotifer</name>
    <dbReference type="NCBI Taxonomy" id="249248"/>
    <lineage>
        <taxon>Eukaryota</taxon>
        <taxon>Metazoa</taxon>
        <taxon>Spiralia</taxon>
        <taxon>Gnathifera</taxon>
        <taxon>Rotifera</taxon>
        <taxon>Eurotatoria</taxon>
        <taxon>Bdelloidea</taxon>
        <taxon>Adinetida</taxon>
        <taxon>Adinetidae</taxon>
        <taxon>Adineta</taxon>
    </lineage>
</organism>
<dbReference type="Proteomes" id="UP000663828">
    <property type="component" value="Unassembled WGS sequence"/>
</dbReference>
<reference evidence="3" key="1">
    <citation type="submission" date="2021-02" db="EMBL/GenBank/DDBJ databases">
        <authorList>
            <person name="Nowell W R."/>
        </authorList>
    </citation>
    <scope>NUCLEOTIDE SEQUENCE</scope>
</reference>
<dbReference type="InterPro" id="IPR036047">
    <property type="entry name" value="F-box-like_dom_sf"/>
</dbReference>
<dbReference type="SMART" id="SM00368">
    <property type="entry name" value="LRR_RI"/>
    <property type="match status" value="4"/>
</dbReference>
<dbReference type="PANTHER" id="PTHR24111">
    <property type="entry name" value="LEUCINE-RICH REPEAT-CONTAINING PROTEIN 34"/>
    <property type="match status" value="1"/>
</dbReference>
<dbReference type="InterPro" id="IPR001611">
    <property type="entry name" value="Leu-rich_rpt"/>
</dbReference>
<gene>
    <name evidence="3" type="ORF">XAT740_LOCUS12684</name>
</gene>
<evidence type="ECO:0000313" key="4">
    <source>
        <dbReference type="Proteomes" id="UP000663828"/>
    </source>
</evidence>
<evidence type="ECO:0000259" key="2">
    <source>
        <dbReference type="PROSITE" id="PS50181"/>
    </source>
</evidence>
<dbReference type="InterPro" id="IPR012816">
    <property type="entry name" value="NADAR"/>
</dbReference>
<dbReference type="InterPro" id="IPR037238">
    <property type="entry name" value="YbiA-like_sf"/>
</dbReference>
<accession>A0A814G6U3</accession>
<keyword evidence="4" id="KW-1185">Reference proteome</keyword>
<evidence type="ECO:0000256" key="1">
    <source>
        <dbReference type="ARBA" id="ARBA00022737"/>
    </source>
</evidence>
<dbReference type="NCBIfam" id="TIGR02464">
    <property type="entry name" value="ribofla_fusion"/>
    <property type="match status" value="1"/>
</dbReference>
<comment type="caution">
    <text evidence="3">The sequence shown here is derived from an EMBL/GenBank/DDBJ whole genome shotgun (WGS) entry which is preliminary data.</text>
</comment>
<dbReference type="EMBL" id="CAJNOR010000720">
    <property type="protein sequence ID" value="CAF0990781.1"/>
    <property type="molecule type" value="Genomic_DNA"/>
</dbReference>
<dbReference type="SUPFAM" id="SSF143990">
    <property type="entry name" value="YbiA-like"/>
    <property type="match status" value="1"/>
</dbReference>